<dbReference type="Gene3D" id="2.30.30.140">
    <property type="match status" value="1"/>
</dbReference>
<evidence type="ECO:0000256" key="4">
    <source>
        <dbReference type="ARBA" id="ARBA00001967"/>
    </source>
</evidence>
<evidence type="ECO:0000256" key="13">
    <source>
        <dbReference type="ARBA" id="ARBA00030842"/>
    </source>
</evidence>
<dbReference type="EnsemblMetazoa" id="AALB007384-RA">
    <property type="protein sequence ID" value="AALB007384-PA"/>
    <property type="gene ID" value="AALB007384"/>
</dbReference>
<feature type="compositionally biased region" description="Basic and acidic residues" evidence="17">
    <location>
        <begin position="282"/>
        <end position="293"/>
    </location>
</feature>
<evidence type="ECO:0000256" key="8">
    <source>
        <dbReference type="ARBA" id="ARBA00022723"/>
    </source>
</evidence>
<dbReference type="Gene3D" id="1.20.930.60">
    <property type="match status" value="1"/>
</dbReference>
<protein>
    <recommendedName>
        <fullName evidence="6">Damage-control phosphatase ARMT1</fullName>
    </recommendedName>
    <alternativeName>
        <fullName evidence="14">Acidic residue methyltransferase 1</fullName>
    </alternativeName>
    <alternativeName>
        <fullName evidence="12">Protein-glutamate O-methyltransferase</fullName>
    </alternativeName>
    <alternativeName>
        <fullName evidence="13">Sugar phosphate phosphatase ARMT1</fullName>
    </alternativeName>
</protein>
<keyword evidence="9" id="KW-0378">Hydrolase</keyword>
<evidence type="ECO:0000256" key="3">
    <source>
        <dbReference type="ARBA" id="ARBA00001936"/>
    </source>
</evidence>
<dbReference type="SUPFAM" id="SSF144232">
    <property type="entry name" value="HIT/MYND zinc finger-like"/>
    <property type="match status" value="1"/>
</dbReference>
<dbReference type="CDD" id="cd23020">
    <property type="entry name" value="zf-HIT"/>
    <property type="match status" value="1"/>
</dbReference>
<dbReference type="Pfam" id="PF00567">
    <property type="entry name" value="TUDOR"/>
    <property type="match status" value="1"/>
</dbReference>
<evidence type="ECO:0000256" key="14">
    <source>
        <dbReference type="ARBA" id="ARBA00032801"/>
    </source>
</evidence>
<dbReference type="SUPFAM" id="SSF54928">
    <property type="entry name" value="RNA-binding domain, RBD"/>
    <property type="match status" value="1"/>
</dbReference>
<evidence type="ECO:0000256" key="7">
    <source>
        <dbReference type="ARBA" id="ARBA00022596"/>
    </source>
</evidence>
<dbReference type="CDD" id="cd00590">
    <property type="entry name" value="RRM_SF"/>
    <property type="match status" value="1"/>
</dbReference>
<dbReference type="InterPro" id="IPR002999">
    <property type="entry name" value="Tudor"/>
</dbReference>
<dbReference type="PANTHER" id="PTHR12260">
    <property type="entry name" value="DAMAGE-CONTROL PHOSPHATASE ARMT1"/>
    <property type="match status" value="1"/>
</dbReference>
<dbReference type="GO" id="GO:0005634">
    <property type="term" value="C:nucleus"/>
    <property type="evidence" value="ECO:0007669"/>
    <property type="project" value="TreeGrafter"/>
</dbReference>
<dbReference type="Pfam" id="PF01937">
    <property type="entry name" value="ARMT1-like_dom"/>
    <property type="match status" value="1"/>
</dbReference>
<dbReference type="VEuPathDB" id="VectorBase:AALB20_028173"/>
<evidence type="ECO:0000256" key="15">
    <source>
        <dbReference type="ARBA" id="ARBA00045980"/>
    </source>
</evidence>
<dbReference type="InterPro" id="IPR000504">
    <property type="entry name" value="RRM_dom"/>
</dbReference>
<dbReference type="InterPro" id="IPR013087">
    <property type="entry name" value="Znf_C2H2_type"/>
</dbReference>
<evidence type="ECO:0000313" key="19">
    <source>
        <dbReference type="Proteomes" id="UP000069272"/>
    </source>
</evidence>
<evidence type="ECO:0000313" key="18">
    <source>
        <dbReference type="EnsemblMetazoa" id="AALB007384-PA"/>
    </source>
</evidence>
<dbReference type="VEuPathDB" id="VectorBase:AALB007384"/>
<dbReference type="SMART" id="SM00333">
    <property type="entry name" value="TUDOR"/>
    <property type="match status" value="2"/>
</dbReference>
<evidence type="ECO:0000256" key="10">
    <source>
        <dbReference type="ARBA" id="ARBA00022884"/>
    </source>
</evidence>
<keyword evidence="19" id="KW-1185">Reference proteome</keyword>
<dbReference type="AlphaFoldDB" id="A0A182FLH5"/>
<dbReference type="SMART" id="SM00360">
    <property type="entry name" value="RRM"/>
    <property type="match status" value="1"/>
</dbReference>
<dbReference type="InterPro" id="IPR039763">
    <property type="entry name" value="ARMT1"/>
</dbReference>
<dbReference type="InterPro" id="IPR002791">
    <property type="entry name" value="ARMT1-like_metal-bd"/>
</dbReference>
<dbReference type="GO" id="GO:0016791">
    <property type="term" value="F:phosphatase activity"/>
    <property type="evidence" value="ECO:0007669"/>
    <property type="project" value="TreeGrafter"/>
</dbReference>
<dbReference type="GO" id="GO:0016462">
    <property type="term" value="F:pyrophosphatase activity"/>
    <property type="evidence" value="ECO:0007669"/>
    <property type="project" value="UniProtKB-ARBA"/>
</dbReference>
<dbReference type="PROSITE" id="PS00028">
    <property type="entry name" value="ZINC_FINGER_C2H2_1"/>
    <property type="match status" value="1"/>
</dbReference>
<dbReference type="FunFam" id="1.20.930.60:FF:000002">
    <property type="entry name" value="Protein-glutamate O-methyltransferase C1393.13"/>
    <property type="match status" value="1"/>
</dbReference>
<dbReference type="InterPro" id="IPR012677">
    <property type="entry name" value="Nucleotide-bd_a/b_plait_sf"/>
</dbReference>
<reference evidence="18" key="2">
    <citation type="submission" date="2022-08" db="UniProtKB">
        <authorList>
            <consortium name="EnsemblMetazoa"/>
        </authorList>
    </citation>
    <scope>IDENTIFICATION</scope>
    <source>
        <strain evidence="18">STECLA/ALBI9_A</strain>
    </source>
</reference>
<dbReference type="InterPro" id="IPR036075">
    <property type="entry name" value="ARMT-1-like_metal-bd_sf"/>
</dbReference>
<dbReference type="GO" id="GO:0030643">
    <property type="term" value="P:intracellular phosphate ion homeostasis"/>
    <property type="evidence" value="ECO:0007669"/>
    <property type="project" value="UniProtKB-ARBA"/>
</dbReference>
<dbReference type="PROSITE" id="PS50102">
    <property type="entry name" value="RRM"/>
    <property type="match status" value="1"/>
</dbReference>
<evidence type="ECO:0000256" key="5">
    <source>
        <dbReference type="ARBA" id="ARBA00009519"/>
    </source>
</evidence>
<dbReference type="Gene3D" id="3.40.50.10880">
    <property type="entry name" value="Uncharacterised protein PF01937, DUF89, domain 3"/>
    <property type="match status" value="1"/>
</dbReference>
<keyword evidence="7" id="KW-0533">Nickel</keyword>
<dbReference type="GO" id="GO:0003723">
    <property type="term" value="F:RNA binding"/>
    <property type="evidence" value="ECO:0007669"/>
    <property type="project" value="UniProtKB-UniRule"/>
</dbReference>
<dbReference type="CDD" id="cd20379">
    <property type="entry name" value="Tudor_dTUD-like"/>
    <property type="match status" value="1"/>
</dbReference>
<dbReference type="VEuPathDB" id="VectorBase:AALB20_028562"/>
<comment type="similarity">
    <text evidence="5">Belongs to the damage-control phosphatase family. Sugar phosphate phosphatase III subfamily.</text>
</comment>
<comment type="cofactor">
    <cofactor evidence="3">
        <name>Mn(2+)</name>
        <dbReference type="ChEBI" id="CHEBI:29035"/>
    </cofactor>
</comment>
<comment type="catalytic activity">
    <reaction evidence="16">
        <text>beta-D-fructose 6-phosphate = dihydroxyacetone + D-glyceraldehyde 3-phosphate</text>
        <dbReference type="Rhea" id="RHEA:28002"/>
        <dbReference type="ChEBI" id="CHEBI:16016"/>
        <dbReference type="ChEBI" id="CHEBI:57634"/>
        <dbReference type="ChEBI" id="CHEBI:59776"/>
    </reaction>
</comment>
<evidence type="ECO:0000256" key="2">
    <source>
        <dbReference type="ARBA" id="ARBA00001326"/>
    </source>
</evidence>
<evidence type="ECO:0000256" key="6">
    <source>
        <dbReference type="ARBA" id="ARBA00017414"/>
    </source>
</evidence>
<organism evidence="18 19">
    <name type="scientific">Anopheles albimanus</name>
    <name type="common">New world malaria mosquito</name>
    <dbReference type="NCBI Taxonomy" id="7167"/>
    <lineage>
        <taxon>Eukaryota</taxon>
        <taxon>Metazoa</taxon>
        <taxon>Ecdysozoa</taxon>
        <taxon>Arthropoda</taxon>
        <taxon>Hexapoda</taxon>
        <taxon>Insecta</taxon>
        <taxon>Pterygota</taxon>
        <taxon>Neoptera</taxon>
        <taxon>Endopterygota</taxon>
        <taxon>Diptera</taxon>
        <taxon>Nematocera</taxon>
        <taxon>Culicoidea</taxon>
        <taxon>Culicidae</taxon>
        <taxon>Anophelinae</taxon>
        <taxon>Anopheles</taxon>
    </lineage>
</organism>
<accession>A0A182FLH5</accession>
<comment type="function">
    <text evidence="15">Metal-dependent phosphatase that shows phosphatase activity against several substrates, including fructose-1-phosphate and fructose-6-phosphate. Its preference for fructose-1-phosphate, a strong glycating agent that causes DNA damage rather than a canonical yeast metabolite, suggests a damage-control function in hexose phosphate metabolism. Has also been shown to have O-methyltransferase activity that methylates glutamate residues of target proteins to form gamma-glutamyl methyl ester residues. Possibly methylates PCNA, suggesting it is involved in the DNA damage response.</text>
</comment>
<sequence>MLDCLRSESKMPNSEAQPHKEGEVVDPADWTLESDPEINVSMTKIIIRNVSDLKENGLKALCRNYGTVTDAFKINSSTAFVEFATEREATVAVQQLNSKLGFRFQADFARPKETPVTISSRTANAITLETPDESWEATTTMRRFNWGFSIPLTIHFPESNALTTRSDYLPPTDANEKLRQTDPACFFCISENSEHDAEDHEHPTGKAAMTLKPDSASYTHHGLEETERGRFGPVKRCVVCHGYGFAYCDKCGTSYCSTNHQSVHHTEHTIICDGDPTGATRKATEGDEKENEKPTCTGDQNSLIRDDLPTKARVLITAVLSQNCVYVRSADRATNRDYLKTIGDMAKAGHLIRARDSNVNVHPVEGEIYLAPYPPLGVYGRVLVTDAMLNKKRCKCVFVEHGTVQIMPWDALLPIDDVELKYRKVFVYKVLLAGITEEYGMVDLAIAYLNRLKGQTLYMTHQLVDRNMVNVQLRTSREGKSVNETINDKIIVPALLTDSDHEGFIMYKNLTQAEPVRGKNIQIYILNKTTIQMDSRVTWIATRDLAYLEDLHNKLQQYGKKVATFQRYMTPRVGELCLVRGWAKWYRAVCHEAVGDSKPALFLCDYGNMIIANLTDIRKIPPQFATEVRTHDGLIEGFEEAKAEGVKLDSELLNICIPENESLLADISERDVSANDKINLLRIHEFSSLMELRRTNSSLNKTLHQVNRDHQAMTELATKYNLIDEKPPFNAPLKAQYKQGFGFYTMRERLPIILTQVIDQLSKDKEQIATNFGGDTARDELKSAIGEISKLKYELQTDKDFKCIRSAVGDETLWNSFIQGLGEENTYYSACWLYAETYMYRRLNNIFENTTTLQKLDYFQQQKHKALTNSYDAMVAVVRSIDAFNETNQSRDEIGEFFRKLLKLNLWGNRCDLSISAGQDVKQDGDPFSLLDSLDRCIVSDQTQAIWNCLVANEAESGVVEIINDNSGYELFTDLCLADFIIHHRIASKVCFNVKAIPWYISDVTPKDMQWTLDTLAGHPTQPLLAQFGERLKRHFQSGAFELRPVDNFWTSPYEFHRMADITPSLYETLSHAMLLIFKGDLNYRKLLGDFNFPYTTPFPDVLCGFLPTNLCTLRTVKADLICGMPEGLSEELSKKDPSWMVTGEYGVIQFASK</sequence>
<dbReference type="GO" id="GO:0046872">
    <property type="term" value="F:metal ion binding"/>
    <property type="evidence" value="ECO:0007669"/>
    <property type="project" value="UniProtKB-KW"/>
</dbReference>
<keyword evidence="10" id="KW-0694">RNA-binding</keyword>
<evidence type="ECO:0000256" key="17">
    <source>
        <dbReference type="SAM" id="MobiDB-lite"/>
    </source>
</evidence>
<evidence type="ECO:0000256" key="1">
    <source>
        <dbReference type="ARBA" id="ARBA00000807"/>
    </source>
</evidence>
<comment type="catalytic activity">
    <reaction evidence="1">
        <text>L-glutamyl-[protein] + S-adenosyl-L-methionine = [protein]-L-glutamate 5-O-methyl ester + S-adenosyl-L-homocysteine</text>
        <dbReference type="Rhea" id="RHEA:24452"/>
        <dbReference type="Rhea" id="RHEA-COMP:10208"/>
        <dbReference type="Rhea" id="RHEA-COMP:10311"/>
        <dbReference type="ChEBI" id="CHEBI:29973"/>
        <dbReference type="ChEBI" id="CHEBI:57856"/>
        <dbReference type="ChEBI" id="CHEBI:59789"/>
        <dbReference type="ChEBI" id="CHEBI:82795"/>
    </reaction>
</comment>
<evidence type="ECO:0000256" key="16">
    <source>
        <dbReference type="ARBA" id="ARBA00048809"/>
    </source>
</evidence>
<dbReference type="SUPFAM" id="SSF111321">
    <property type="entry name" value="AF1104-like"/>
    <property type="match status" value="1"/>
</dbReference>
<feature type="region of interest" description="Disordered" evidence="17">
    <location>
        <begin position="275"/>
        <end position="302"/>
    </location>
</feature>
<reference evidence="18 19" key="1">
    <citation type="journal article" date="2017" name="G3 (Bethesda)">
        <title>The Physical Genome Mapping of Anopheles albimanus Corrected Scaffold Misassemblies and Identified Interarm Rearrangements in Genus Anopheles.</title>
        <authorList>
            <person name="Artemov G.N."/>
            <person name="Peery A.N."/>
            <person name="Jiang X."/>
            <person name="Tu Z."/>
            <person name="Stegniy V.N."/>
            <person name="Sharakhova M.V."/>
            <person name="Sharakhov I.V."/>
        </authorList>
    </citation>
    <scope>NUCLEOTIDE SEQUENCE [LARGE SCALE GENOMIC DNA]</scope>
    <source>
        <strain evidence="18 19">ALBI9_A</strain>
    </source>
</reference>
<dbReference type="STRING" id="7167.A0A182FLH5"/>
<name>A0A182FLH5_ANOAL</name>
<feature type="region of interest" description="Disordered" evidence="17">
    <location>
        <begin position="1"/>
        <end position="24"/>
    </location>
</feature>
<dbReference type="Pfam" id="PF00076">
    <property type="entry name" value="RRM_1"/>
    <property type="match status" value="1"/>
</dbReference>
<comment type="cofactor">
    <cofactor evidence="4">
        <name>Ni(2+)</name>
        <dbReference type="ChEBI" id="CHEBI:49786"/>
    </cofactor>
</comment>
<keyword evidence="8" id="KW-0479">Metal-binding</keyword>
<dbReference type="Gene3D" id="3.30.70.330">
    <property type="match status" value="1"/>
</dbReference>
<comment type="catalytic activity">
    <reaction evidence="2">
        <text>beta-D-fructose 1-phosphate + H2O = D-fructose + phosphate</text>
        <dbReference type="Rhea" id="RHEA:35603"/>
        <dbReference type="ChEBI" id="CHEBI:15377"/>
        <dbReference type="ChEBI" id="CHEBI:37721"/>
        <dbReference type="ChEBI" id="CHEBI:43474"/>
        <dbReference type="ChEBI" id="CHEBI:138881"/>
    </reaction>
</comment>
<evidence type="ECO:0000256" key="12">
    <source>
        <dbReference type="ARBA" id="ARBA00030066"/>
    </source>
</evidence>
<dbReference type="PROSITE" id="PS50304">
    <property type="entry name" value="TUDOR"/>
    <property type="match status" value="1"/>
</dbReference>
<dbReference type="GO" id="GO:0006974">
    <property type="term" value="P:DNA damage response"/>
    <property type="evidence" value="ECO:0007669"/>
    <property type="project" value="TreeGrafter"/>
</dbReference>
<evidence type="ECO:0000256" key="9">
    <source>
        <dbReference type="ARBA" id="ARBA00022801"/>
    </source>
</evidence>
<proteinExistence type="inferred from homology"/>
<dbReference type="PANTHER" id="PTHR12260:SF6">
    <property type="entry name" value="DAMAGE-CONTROL PHOSPHATASE ARMT1"/>
    <property type="match status" value="1"/>
</dbReference>
<dbReference type="Proteomes" id="UP000069272">
    <property type="component" value="Chromosome 3R"/>
</dbReference>
<evidence type="ECO:0000256" key="11">
    <source>
        <dbReference type="ARBA" id="ARBA00023211"/>
    </source>
</evidence>
<dbReference type="InterPro" id="IPR035979">
    <property type="entry name" value="RBD_domain_sf"/>
</dbReference>
<dbReference type="FunFam" id="3.40.50.10880:FF:000005">
    <property type="entry name" value="DUF89-domain-containing protein"/>
    <property type="match status" value="1"/>
</dbReference>
<keyword evidence="11" id="KW-0464">Manganese</keyword>
<dbReference type="SUPFAM" id="SSF63748">
    <property type="entry name" value="Tudor/PWWP/MBT"/>
    <property type="match status" value="2"/>
</dbReference>